<sequence length="395" mass="42963">MVTTFGGALRAAREAAGLSQPRLAALVPCSQSSLSRYESGRQAVDLHTASRLDDLLSTGGMLRELARGRERTPARQTDPGTGSEFEALELARRVAASDVGDETLTNLECAFDDLATDYPTTAPIDLLPRIDEHVGYVGRLLDTGRMSLGQHRRLVIIGGWLSLLAATVHIDLDQHRQATAWLRCAASLANDAEHPEIRAWIAETEAWRAITRGDHRRARELARTARHHAPTGSSIAIQATAQEGRAAARLGDADATYRALEVVHDLCARLGTPADVEHHYRYDPTKADAYTATTLAWLGDPEGERYAREVIARFAPHGSVQAWPRRYASAHVDLALIAAKTNRLDEACGAAHTAIATGQIPPSNYWRLSEVVTAVTPLPESSELREAYRGMIHGG</sequence>
<feature type="domain" description="HTH cro/C1-type" evidence="1">
    <location>
        <begin position="9"/>
        <end position="56"/>
    </location>
</feature>
<dbReference type="CDD" id="cd00093">
    <property type="entry name" value="HTH_XRE"/>
    <property type="match status" value="1"/>
</dbReference>
<keyword evidence="3" id="KW-1185">Reference proteome</keyword>
<dbReference type="InterPro" id="IPR010982">
    <property type="entry name" value="Lambda_DNA-bd_dom_sf"/>
</dbReference>
<protein>
    <submittedName>
        <fullName evidence="2">Helix-turn-helix domain-containing protein</fullName>
    </submittedName>
</protein>
<gene>
    <name evidence="2" type="ORF">AB8O55_19975</name>
</gene>
<evidence type="ECO:0000313" key="3">
    <source>
        <dbReference type="Proteomes" id="UP001564626"/>
    </source>
</evidence>
<organism evidence="2 3">
    <name type="scientific">Saccharopolyspora cebuensis</name>
    <dbReference type="NCBI Taxonomy" id="418759"/>
    <lineage>
        <taxon>Bacteria</taxon>
        <taxon>Bacillati</taxon>
        <taxon>Actinomycetota</taxon>
        <taxon>Actinomycetes</taxon>
        <taxon>Pseudonocardiales</taxon>
        <taxon>Pseudonocardiaceae</taxon>
        <taxon>Saccharopolyspora</taxon>
    </lineage>
</organism>
<proteinExistence type="predicted"/>
<evidence type="ECO:0000313" key="2">
    <source>
        <dbReference type="EMBL" id="MEY8041693.1"/>
    </source>
</evidence>
<dbReference type="SUPFAM" id="SSF47413">
    <property type="entry name" value="lambda repressor-like DNA-binding domains"/>
    <property type="match status" value="1"/>
</dbReference>
<comment type="caution">
    <text evidence="2">The sequence shown here is derived from an EMBL/GenBank/DDBJ whole genome shotgun (WGS) entry which is preliminary data.</text>
</comment>
<dbReference type="Pfam" id="PF13560">
    <property type="entry name" value="HTH_31"/>
    <property type="match status" value="1"/>
</dbReference>
<dbReference type="Proteomes" id="UP001564626">
    <property type="component" value="Unassembled WGS sequence"/>
</dbReference>
<dbReference type="RefSeq" id="WP_345356529.1">
    <property type="nucleotide sequence ID" value="NZ_BAABII010000003.1"/>
</dbReference>
<reference evidence="2 3" key="1">
    <citation type="submission" date="2024-08" db="EMBL/GenBank/DDBJ databases">
        <title>Genome mining of Saccharopolyspora cebuensis PGLac3 from Nigerian medicinal plant.</title>
        <authorList>
            <person name="Ezeobiora C.E."/>
            <person name="Igbokwe N.H."/>
            <person name="Amin D.H."/>
            <person name="Mendie U.E."/>
        </authorList>
    </citation>
    <scope>NUCLEOTIDE SEQUENCE [LARGE SCALE GENOMIC DNA]</scope>
    <source>
        <strain evidence="2 3">PGLac3</strain>
    </source>
</reference>
<evidence type="ECO:0000259" key="1">
    <source>
        <dbReference type="PROSITE" id="PS50943"/>
    </source>
</evidence>
<dbReference type="Gene3D" id="1.10.260.40">
    <property type="entry name" value="lambda repressor-like DNA-binding domains"/>
    <property type="match status" value="1"/>
</dbReference>
<dbReference type="Gene3D" id="1.25.40.10">
    <property type="entry name" value="Tetratricopeptide repeat domain"/>
    <property type="match status" value="1"/>
</dbReference>
<dbReference type="InterPro" id="IPR001387">
    <property type="entry name" value="Cro/C1-type_HTH"/>
</dbReference>
<dbReference type="SMART" id="SM00530">
    <property type="entry name" value="HTH_XRE"/>
    <property type="match status" value="1"/>
</dbReference>
<dbReference type="InterPro" id="IPR011990">
    <property type="entry name" value="TPR-like_helical_dom_sf"/>
</dbReference>
<dbReference type="PROSITE" id="PS50943">
    <property type="entry name" value="HTH_CROC1"/>
    <property type="match status" value="1"/>
</dbReference>
<accession>A0ABV4CMJ1</accession>
<name>A0ABV4CMJ1_9PSEU</name>
<dbReference type="EMBL" id="JBGEHV010000040">
    <property type="protein sequence ID" value="MEY8041693.1"/>
    <property type="molecule type" value="Genomic_DNA"/>
</dbReference>